<dbReference type="AlphaFoldDB" id="A0AA88UIB0"/>
<evidence type="ECO:0000313" key="1">
    <source>
        <dbReference type="EMBL" id="KAK2986069.1"/>
    </source>
</evidence>
<sequence length="201" mass="21804">MTHFEHLIQRQEIGDALRNDGRERIKMNEALMEMLLRLDSMPEGLEILDVVLGARVESWDGFLRDWDDVVAGIEDELQSQNPHRRGLNSSNTSDSTFLAKPLWPLTATPPLAATAASSFTGATSSAASSDVSRASSSTEATSMTLFSGCDTAAAPGFPSGEVVSANLTESKRPLLSLFLPLTFFDGYSTLLKWSSKASMAW</sequence>
<keyword evidence="2" id="KW-1185">Reference proteome</keyword>
<proteinExistence type="predicted"/>
<dbReference type="Proteomes" id="UP001187471">
    <property type="component" value="Unassembled WGS sequence"/>
</dbReference>
<gene>
    <name evidence="1" type="ORF">RJ640_011510</name>
</gene>
<dbReference type="EMBL" id="JAVXUO010001093">
    <property type="protein sequence ID" value="KAK2986069.1"/>
    <property type="molecule type" value="Genomic_DNA"/>
</dbReference>
<name>A0AA88UIB0_9ASTE</name>
<organism evidence="1 2">
    <name type="scientific">Escallonia rubra</name>
    <dbReference type="NCBI Taxonomy" id="112253"/>
    <lineage>
        <taxon>Eukaryota</taxon>
        <taxon>Viridiplantae</taxon>
        <taxon>Streptophyta</taxon>
        <taxon>Embryophyta</taxon>
        <taxon>Tracheophyta</taxon>
        <taxon>Spermatophyta</taxon>
        <taxon>Magnoliopsida</taxon>
        <taxon>eudicotyledons</taxon>
        <taxon>Gunneridae</taxon>
        <taxon>Pentapetalae</taxon>
        <taxon>asterids</taxon>
        <taxon>campanulids</taxon>
        <taxon>Escalloniales</taxon>
        <taxon>Escalloniaceae</taxon>
        <taxon>Escallonia</taxon>
    </lineage>
</organism>
<accession>A0AA88UIB0</accession>
<comment type="caution">
    <text evidence="1">The sequence shown here is derived from an EMBL/GenBank/DDBJ whole genome shotgun (WGS) entry which is preliminary data.</text>
</comment>
<protein>
    <submittedName>
        <fullName evidence="1">Uncharacterized protein</fullName>
    </submittedName>
</protein>
<reference evidence="1" key="1">
    <citation type="submission" date="2022-12" db="EMBL/GenBank/DDBJ databases">
        <title>Draft genome assemblies for two species of Escallonia (Escalloniales).</title>
        <authorList>
            <person name="Chanderbali A."/>
            <person name="Dervinis C."/>
            <person name="Anghel I."/>
            <person name="Soltis D."/>
            <person name="Soltis P."/>
            <person name="Zapata F."/>
        </authorList>
    </citation>
    <scope>NUCLEOTIDE SEQUENCE</scope>
    <source>
        <strain evidence="1">UCBG92.1500</strain>
        <tissue evidence="1">Leaf</tissue>
    </source>
</reference>
<evidence type="ECO:0000313" key="2">
    <source>
        <dbReference type="Proteomes" id="UP001187471"/>
    </source>
</evidence>